<dbReference type="Pfam" id="PF07654">
    <property type="entry name" value="C1-set"/>
    <property type="match status" value="1"/>
</dbReference>
<dbReference type="PANTHER" id="PTHR16675">
    <property type="entry name" value="MHC CLASS I-RELATED"/>
    <property type="match status" value="1"/>
</dbReference>
<dbReference type="InterPro" id="IPR013783">
    <property type="entry name" value="Ig-like_fold"/>
</dbReference>
<dbReference type="PRINTS" id="PR01638">
    <property type="entry name" value="MHCCLASSI"/>
</dbReference>
<sequence length="379" mass="43698">SSGSSQMKMKNFFLLFIFCHVSLSVKHSYTDFFTTSTGISNLPEFTIRLLIDDALAVYCDSNKTFEPQRDVEEKLFKGEPQLLEKYIQLCFERLPNFFKTTLNTLMKHLNQSGGVHVLQILLGCEWDENTGEVVGFLQYGYDGEDFILLNLNKLTWIPLKPQAVAVKQILDADEAIMKEFKVYLTEIYPEWLKLHLKYENNSSLRPVPPSVSLLQKTPSSPVSCHATGFYPDRVDMFWRKDGEEIHEDVDHGEILPNHDGTFQMRVDLNISSVKPEDWSRYDCVFQFSGSKDIITKLDKAEIRTNWGTRSEFRAAVIGVVVGLLLLSITGLFIWSNKKKMNGERQIRFHSFLENLFLSCRITHISFKSIHLKSVFILKE</sequence>
<evidence type="ECO:0000256" key="1">
    <source>
        <dbReference type="ARBA" id="ARBA00023180"/>
    </source>
</evidence>
<dbReference type="FunFam" id="2.60.40.10:FF:000943">
    <property type="entry name" value="Classical MHC class I molecule, alpha-chain"/>
    <property type="match status" value="1"/>
</dbReference>
<evidence type="ECO:0000313" key="6">
    <source>
        <dbReference type="Ensembl" id="ENSATEP00000027468.1"/>
    </source>
</evidence>
<dbReference type="OMA" id="CRITHIS"/>
<feature type="signal peptide" evidence="4">
    <location>
        <begin position="1"/>
        <end position="24"/>
    </location>
</feature>
<keyword evidence="1" id="KW-0325">Glycoprotein</keyword>
<keyword evidence="7" id="KW-1185">Reference proteome</keyword>
<dbReference type="PANTHER" id="PTHR16675:SF237">
    <property type="entry name" value="MHC CLASS I ANTIGEN TRANSCRIPT VARIANT 1-RELATED"/>
    <property type="match status" value="1"/>
</dbReference>
<dbReference type="InterPro" id="IPR011162">
    <property type="entry name" value="MHC_I/II-like_Ag-recog"/>
</dbReference>
<dbReference type="SUPFAM" id="SSF48726">
    <property type="entry name" value="Immunoglobulin"/>
    <property type="match status" value="1"/>
</dbReference>
<protein>
    <recommendedName>
        <fullName evidence="5">Ig-like domain-containing protein</fullName>
    </recommendedName>
</protein>
<dbReference type="Proteomes" id="UP000265040">
    <property type="component" value="Chromosome 11"/>
</dbReference>
<dbReference type="Pfam" id="PF00129">
    <property type="entry name" value="MHC_I"/>
    <property type="match status" value="1"/>
</dbReference>
<keyword evidence="4" id="KW-0732">Signal</keyword>
<accession>A0A3Q1JAV2</accession>
<reference evidence="6" key="3">
    <citation type="submission" date="2025-09" db="UniProtKB">
        <authorList>
            <consortium name="Ensembl"/>
        </authorList>
    </citation>
    <scope>IDENTIFICATION</scope>
</reference>
<reference evidence="6" key="1">
    <citation type="submission" date="2021-04" db="EMBL/GenBank/DDBJ databases">
        <authorList>
            <consortium name="Wellcome Sanger Institute Data Sharing"/>
        </authorList>
    </citation>
    <scope>NUCLEOTIDE SEQUENCE [LARGE SCALE GENOMIC DNA]</scope>
</reference>
<feature type="domain" description="Ig-like" evidence="5">
    <location>
        <begin position="209"/>
        <end position="294"/>
    </location>
</feature>
<dbReference type="InterPro" id="IPR001039">
    <property type="entry name" value="MHC_I_a_a1/a2"/>
</dbReference>
<dbReference type="PROSITE" id="PS50835">
    <property type="entry name" value="IG_LIKE"/>
    <property type="match status" value="1"/>
</dbReference>
<dbReference type="InterPro" id="IPR003597">
    <property type="entry name" value="Ig_C1-set"/>
</dbReference>
<name>A0A3Q1JAV2_ANATE</name>
<dbReference type="InterPro" id="IPR011161">
    <property type="entry name" value="MHC_I-like_Ag-recog"/>
</dbReference>
<dbReference type="InterPro" id="IPR050208">
    <property type="entry name" value="MHC_class-I_related"/>
</dbReference>
<dbReference type="InterPro" id="IPR007110">
    <property type="entry name" value="Ig-like_dom"/>
</dbReference>
<dbReference type="InterPro" id="IPR036179">
    <property type="entry name" value="Ig-like_dom_sf"/>
</dbReference>
<dbReference type="GO" id="GO:0005615">
    <property type="term" value="C:extracellular space"/>
    <property type="evidence" value="ECO:0007669"/>
    <property type="project" value="TreeGrafter"/>
</dbReference>
<evidence type="ECO:0000313" key="7">
    <source>
        <dbReference type="Proteomes" id="UP000265040"/>
    </source>
</evidence>
<dbReference type="GO" id="GO:0009897">
    <property type="term" value="C:external side of plasma membrane"/>
    <property type="evidence" value="ECO:0007669"/>
    <property type="project" value="TreeGrafter"/>
</dbReference>
<keyword evidence="3" id="KW-1133">Transmembrane helix</keyword>
<feature type="chain" id="PRO_5018735140" description="Ig-like domain-containing protein" evidence="4">
    <location>
        <begin position="25"/>
        <end position="379"/>
    </location>
</feature>
<dbReference type="GO" id="GO:0006955">
    <property type="term" value="P:immune response"/>
    <property type="evidence" value="ECO:0007669"/>
    <property type="project" value="TreeGrafter"/>
</dbReference>
<dbReference type="STRING" id="64144.ENSATEP00000027468"/>
<evidence type="ECO:0000256" key="3">
    <source>
        <dbReference type="SAM" id="Phobius"/>
    </source>
</evidence>
<evidence type="ECO:0000259" key="5">
    <source>
        <dbReference type="PROSITE" id="PS50835"/>
    </source>
</evidence>
<dbReference type="OrthoDB" id="10043043at2759"/>
<evidence type="ECO:0000256" key="2">
    <source>
        <dbReference type="RuleBase" id="RU004439"/>
    </source>
</evidence>
<proteinExistence type="inferred from homology"/>
<dbReference type="Gene3D" id="3.30.500.10">
    <property type="entry name" value="MHC class I-like antigen recognition-like"/>
    <property type="match status" value="1"/>
</dbReference>
<organism evidence="6 7">
    <name type="scientific">Anabas testudineus</name>
    <name type="common">Climbing perch</name>
    <name type="synonym">Anthias testudineus</name>
    <dbReference type="NCBI Taxonomy" id="64144"/>
    <lineage>
        <taxon>Eukaryota</taxon>
        <taxon>Metazoa</taxon>
        <taxon>Chordata</taxon>
        <taxon>Craniata</taxon>
        <taxon>Vertebrata</taxon>
        <taxon>Euteleostomi</taxon>
        <taxon>Actinopterygii</taxon>
        <taxon>Neopterygii</taxon>
        <taxon>Teleostei</taxon>
        <taxon>Neoteleostei</taxon>
        <taxon>Acanthomorphata</taxon>
        <taxon>Anabantaria</taxon>
        <taxon>Anabantiformes</taxon>
        <taxon>Anabantoidei</taxon>
        <taxon>Anabantidae</taxon>
        <taxon>Anabas</taxon>
    </lineage>
</organism>
<dbReference type="CDD" id="cd07698">
    <property type="entry name" value="IgC1_MHC_I_alpha3"/>
    <property type="match status" value="1"/>
</dbReference>
<reference evidence="6" key="2">
    <citation type="submission" date="2025-08" db="UniProtKB">
        <authorList>
            <consortium name="Ensembl"/>
        </authorList>
    </citation>
    <scope>IDENTIFICATION</scope>
</reference>
<dbReference type="InParanoid" id="A0A3Q1JAV2"/>
<comment type="similarity">
    <text evidence="2">Belongs to the MHC class I family.</text>
</comment>
<keyword evidence="3" id="KW-0812">Transmembrane</keyword>
<dbReference type="Ensembl" id="ENSATET00000027899.2">
    <property type="protein sequence ID" value="ENSATEP00000027468.1"/>
    <property type="gene ID" value="ENSATEG00000018978.2"/>
</dbReference>
<keyword evidence="3" id="KW-0472">Membrane</keyword>
<dbReference type="AlphaFoldDB" id="A0A3Q1JAV2"/>
<feature type="transmembrane region" description="Helical" evidence="3">
    <location>
        <begin position="312"/>
        <end position="334"/>
    </location>
</feature>
<dbReference type="Gene3D" id="2.60.40.10">
    <property type="entry name" value="Immunoglobulins"/>
    <property type="match status" value="1"/>
</dbReference>
<dbReference type="SUPFAM" id="SSF54452">
    <property type="entry name" value="MHC antigen-recognition domain"/>
    <property type="match status" value="1"/>
</dbReference>
<dbReference type="SMART" id="SM00407">
    <property type="entry name" value="IGc1"/>
    <property type="match status" value="1"/>
</dbReference>
<dbReference type="GeneTree" id="ENSGT01120000271828"/>
<dbReference type="InterPro" id="IPR037055">
    <property type="entry name" value="MHC_I-like_Ag-recog_sf"/>
</dbReference>
<evidence type="ECO:0000256" key="4">
    <source>
        <dbReference type="SAM" id="SignalP"/>
    </source>
</evidence>